<accession>A0AAC9MZ69</accession>
<dbReference type="EMBL" id="CP014859">
    <property type="protein sequence ID" value="AOS64169.1"/>
    <property type="molecule type" value="Genomic_DNA"/>
</dbReference>
<evidence type="ECO:0000256" key="1">
    <source>
        <dbReference type="SAM" id="MobiDB-lite"/>
    </source>
</evidence>
<sequence>MELFGRSPIEMTASEARMLEDIGVLGAKDAYDIYRTALHDAENVFDGAGSTDGHSDAFRHAYWNAMLANRFGQDWAAEYATAHERVPDNPASSQSMDLHNNEVGRQIAAAHPDAGPEELAELIEQAVYDGDLIVVETDGRLTHSDNVEIGQSGTADDLPHVGGPDPGDPSYGENTSGGYNPGGDGENYGTYGN</sequence>
<dbReference type="Proteomes" id="UP000095210">
    <property type="component" value="Chromosome"/>
</dbReference>
<feature type="domain" description="DUF6973" evidence="2">
    <location>
        <begin position="27"/>
        <end position="130"/>
    </location>
</feature>
<organism evidence="3 4">
    <name type="scientific">Actinoalloteichus hymeniacidonis</name>
    <dbReference type="NCBI Taxonomy" id="340345"/>
    <lineage>
        <taxon>Bacteria</taxon>
        <taxon>Bacillati</taxon>
        <taxon>Actinomycetota</taxon>
        <taxon>Actinomycetes</taxon>
        <taxon>Pseudonocardiales</taxon>
        <taxon>Pseudonocardiaceae</taxon>
        <taxon>Actinoalloteichus</taxon>
    </lineage>
</organism>
<evidence type="ECO:0000259" key="2">
    <source>
        <dbReference type="Pfam" id="PF22322"/>
    </source>
</evidence>
<gene>
    <name evidence="3" type="ORF">TL08_16845</name>
</gene>
<evidence type="ECO:0000313" key="4">
    <source>
        <dbReference type="Proteomes" id="UP000095210"/>
    </source>
</evidence>
<name>A0AAC9MZ69_9PSEU</name>
<feature type="region of interest" description="Disordered" evidence="1">
    <location>
        <begin position="144"/>
        <end position="193"/>
    </location>
</feature>
<dbReference type="AlphaFoldDB" id="A0AAC9MZ69"/>
<dbReference type="KEGG" id="ahm:TL08_16845"/>
<keyword evidence="4" id="KW-1185">Reference proteome</keyword>
<dbReference type="Pfam" id="PF22322">
    <property type="entry name" value="DUF6973"/>
    <property type="match status" value="1"/>
</dbReference>
<protein>
    <recommendedName>
        <fullName evidence="2">DUF6973 domain-containing protein</fullName>
    </recommendedName>
</protein>
<dbReference type="InterPro" id="IPR054246">
    <property type="entry name" value="DUF6973"/>
</dbReference>
<evidence type="ECO:0000313" key="3">
    <source>
        <dbReference type="EMBL" id="AOS64169.1"/>
    </source>
</evidence>
<feature type="compositionally biased region" description="Gly residues" evidence="1">
    <location>
        <begin position="179"/>
        <end position="193"/>
    </location>
</feature>
<reference evidence="4" key="1">
    <citation type="submission" date="2016-03" db="EMBL/GenBank/DDBJ databases">
        <title>Complete genome sequence of the type strain Actinoalloteichus hymeniacidonis DSM 45092.</title>
        <authorList>
            <person name="Schaffert L."/>
            <person name="Albersmeier A."/>
            <person name="Winkler A."/>
            <person name="Kalinowski J."/>
            <person name="Zotchev S."/>
            <person name="Ruckert C."/>
        </authorList>
    </citation>
    <scope>NUCLEOTIDE SEQUENCE [LARGE SCALE GENOMIC DNA]</scope>
    <source>
        <strain evidence="4">HPA177(T) (DSM 45092(T))</strain>
    </source>
</reference>
<proteinExistence type="predicted"/>